<dbReference type="GeneID" id="1444371"/>
<gene>
    <name evidence="7" type="ORF">HA331_04155</name>
</gene>
<keyword evidence="4 5" id="KW-0472">Membrane</keyword>
<dbReference type="InterPro" id="IPR004481">
    <property type="entry name" value="K/Na/Ca-exchanger"/>
</dbReference>
<feature type="transmembrane region" description="Helical" evidence="5">
    <location>
        <begin position="51"/>
        <end position="75"/>
    </location>
</feature>
<keyword evidence="2 5" id="KW-0812">Transmembrane</keyword>
<dbReference type="GO" id="GO:0006874">
    <property type="term" value="P:intracellular calcium ion homeostasis"/>
    <property type="evidence" value="ECO:0007669"/>
    <property type="project" value="TreeGrafter"/>
</dbReference>
<dbReference type="PANTHER" id="PTHR10846">
    <property type="entry name" value="SODIUM/POTASSIUM/CALCIUM EXCHANGER"/>
    <property type="match status" value="1"/>
</dbReference>
<dbReference type="OMA" id="ALIIMPM"/>
<evidence type="ECO:0000256" key="4">
    <source>
        <dbReference type="ARBA" id="ARBA00023136"/>
    </source>
</evidence>
<evidence type="ECO:0000256" key="2">
    <source>
        <dbReference type="ARBA" id="ARBA00022692"/>
    </source>
</evidence>
<evidence type="ECO:0000256" key="3">
    <source>
        <dbReference type="ARBA" id="ARBA00022989"/>
    </source>
</evidence>
<feature type="domain" description="Sodium/calcium exchanger membrane region" evidence="6">
    <location>
        <begin position="177"/>
        <end position="317"/>
    </location>
</feature>
<proteinExistence type="predicted"/>
<feature type="transmembrane region" description="Helical" evidence="5">
    <location>
        <begin position="304"/>
        <end position="323"/>
    </location>
</feature>
<feature type="transmembrane region" description="Helical" evidence="5">
    <location>
        <begin position="81"/>
        <end position="100"/>
    </location>
</feature>
<dbReference type="EMBL" id="DUJN01000004">
    <property type="protein sequence ID" value="HII60942.1"/>
    <property type="molecule type" value="Genomic_DNA"/>
</dbReference>
<comment type="subcellular location">
    <subcellularLocation>
        <location evidence="1">Membrane</location>
        <topology evidence="1">Multi-pass membrane protein</topology>
    </subcellularLocation>
</comment>
<evidence type="ECO:0000256" key="5">
    <source>
        <dbReference type="SAM" id="Phobius"/>
    </source>
</evidence>
<name>A0A832SMD4_PYRHR</name>
<feature type="transmembrane region" description="Helical" evidence="5">
    <location>
        <begin position="275"/>
        <end position="292"/>
    </location>
</feature>
<dbReference type="AlphaFoldDB" id="A0A832SMD4"/>
<dbReference type="GO" id="GO:0008273">
    <property type="term" value="F:calcium, potassium:sodium antiporter activity"/>
    <property type="evidence" value="ECO:0007669"/>
    <property type="project" value="TreeGrafter"/>
</dbReference>
<dbReference type="GO" id="GO:0005262">
    <property type="term" value="F:calcium channel activity"/>
    <property type="evidence" value="ECO:0007669"/>
    <property type="project" value="TreeGrafter"/>
</dbReference>
<dbReference type="Gene3D" id="1.20.1420.30">
    <property type="entry name" value="NCX, central ion-binding region"/>
    <property type="match status" value="1"/>
</dbReference>
<comment type="caution">
    <text evidence="7">The sequence shown here is derived from an EMBL/GenBank/DDBJ whole genome shotgun (WGS) entry which is preliminary data.</text>
</comment>
<dbReference type="RefSeq" id="WP_010884584.1">
    <property type="nucleotide sequence ID" value="NZ_DUJN01000004.1"/>
</dbReference>
<dbReference type="Proteomes" id="UP000617544">
    <property type="component" value="Unassembled WGS sequence"/>
</dbReference>
<dbReference type="Pfam" id="PF01699">
    <property type="entry name" value="Na_Ca_ex"/>
    <property type="match status" value="2"/>
</dbReference>
<protein>
    <submittedName>
        <fullName evidence="7">Calcium/sodium antiporter</fullName>
    </submittedName>
</protein>
<evidence type="ECO:0000256" key="1">
    <source>
        <dbReference type="ARBA" id="ARBA00004141"/>
    </source>
</evidence>
<feature type="transmembrane region" description="Helical" evidence="5">
    <location>
        <begin position="177"/>
        <end position="195"/>
    </location>
</feature>
<feature type="transmembrane region" description="Helical" evidence="5">
    <location>
        <begin position="12"/>
        <end position="30"/>
    </location>
</feature>
<reference evidence="7" key="1">
    <citation type="journal article" date="2020" name="bioRxiv">
        <title>A rank-normalized archaeal taxonomy based on genome phylogeny resolves widespread incomplete and uneven classifications.</title>
        <authorList>
            <person name="Rinke C."/>
            <person name="Chuvochina M."/>
            <person name="Mussig A.J."/>
            <person name="Chaumeil P.-A."/>
            <person name="Waite D.W."/>
            <person name="Whitman W.B."/>
            <person name="Parks D.H."/>
            <person name="Hugenholtz P."/>
        </authorList>
    </citation>
    <scope>NUCLEOTIDE SEQUENCE</scope>
    <source>
        <strain evidence="7">UBA8834</strain>
    </source>
</reference>
<dbReference type="NCBIfam" id="TIGR00367">
    <property type="entry name" value="calcium/sodium antiporter"/>
    <property type="match status" value="1"/>
</dbReference>
<evidence type="ECO:0000313" key="7">
    <source>
        <dbReference type="EMBL" id="HII60942.1"/>
    </source>
</evidence>
<feature type="transmembrane region" description="Helical" evidence="5">
    <location>
        <begin position="136"/>
        <end position="156"/>
    </location>
</feature>
<dbReference type="InterPro" id="IPR004837">
    <property type="entry name" value="NaCa_Exmemb"/>
</dbReference>
<keyword evidence="3 5" id="KW-1133">Transmembrane helix</keyword>
<evidence type="ECO:0000313" key="8">
    <source>
        <dbReference type="Proteomes" id="UP000617544"/>
    </source>
</evidence>
<evidence type="ECO:0000259" key="6">
    <source>
        <dbReference type="Pfam" id="PF01699"/>
    </source>
</evidence>
<accession>A0A832SMD4</accession>
<feature type="transmembrane region" description="Helical" evidence="5">
    <location>
        <begin position="201"/>
        <end position="221"/>
    </location>
</feature>
<dbReference type="InterPro" id="IPR044880">
    <property type="entry name" value="NCX_ion-bd_dom_sf"/>
</dbReference>
<feature type="domain" description="Sodium/calcium exchanger membrane region" evidence="6">
    <location>
        <begin position="18"/>
        <end position="156"/>
    </location>
</feature>
<feature type="transmembrane region" description="Helical" evidence="5">
    <location>
        <begin position="242"/>
        <end position="263"/>
    </location>
</feature>
<sequence length="325" mass="34607">MSGISSLGGRVGVTILEILIFSAGLLLLIKGSDIFVEAATRIAEAFKVSEFLIALVLASVATTLPEVTVSAISSYRGNSGIAIGNAVGSALANIALILAISAMIMPLNVDKIASENSLIMVGVTFYAWLLMSNGEISRIEGLTLVLIYAAFLYYLYRKHVKLEEVEKKSRCNVTRDVLILFLSGGMVILGAELVVDSAVKIARAIGIPEVVIGVTLVSIGTSLPEFANSLTATLKKIPNVSVGNIIGADILDILMVIGIASMIRPIRVDPSIVKIVMPITLLVMIILTVSLFRNNKIGRKTAVTLLIIYSAFIYLLTQGKVYIPG</sequence>
<organism evidence="7 8">
    <name type="scientific">Pyrococcus horikoshii</name>
    <dbReference type="NCBI Taxonomy" id="53953"/>
    <lineage>
        <taxon>Archaea</taxon>
        <taxon>Methanobacteriati</taxon>
        <taxon>Methanobacteriota</taxon>
        <taxon>Thermococci</taxon>
        <taxon>Thermococcales</taxon>
        <taxon>Thermococcaceae</taxon>
        <taxon>Pyrococcus</taxon>
    </lineage>
</organism>
<dbReference type="GO" id="GO:0005886">
    <property type="term" value="C:plasma membrane"/>
    <property type="evidence" value="ECO:0007669"/>
    <property type="project" value="TreeGrafter"/>
</dbReference>
<dbReference type="PANTHER" id="PTHR10846:SF8">
    <property type="entry name" value="INNER MEMBRANE PROTEIN YRBG"/>
    <property type="match status" value="1"/>
</dbReference>